<evidence type="ECO:0000256" key="2">
    <source>
        <dbReference type="ARBA" id="ARBA00022630"/>
    </source>
</evidence>
<dbReference type="EnsemblMetazoa" id="GBRI038562-RA">
    <property type="protein sequence ID" value="GBRI038562-PA"/>
    <property type="gene ID" value="GBRI038562"/>
</dbReference>
<keyword evidence="2" id="KW-0285">Flavoprotein</keyword>
<dbReference type="AlphaFoldDB" id="A0A1A9WZJ7"/>
<dbReference type="Gene3D" id="3.50.50.60">
    <property type="entry name" value="FAD/NAD(P)-binding domain"/>
    <property type="match status" value="2"/>
</dbReference>
<evidence type="ECO:0000256" key="3">
    <source>
        <dbReference type="ARBA" id="ARBA00022827"/>
    </source>
</evidence>
<evidence type="ECO:0000313" key="7">
    <source>
        <dbReference type="Proteomes" id="UP000091820"/>
    </source>
</evidence>
<name>A0A1A9WZJ7_9MUSC</name>
<dbReference type="Pfam" id="PF07992">
    <property type="entry name" value="Pyr_redox_2"/>
    <property type="match status" value="1"/>
</dbReference>
<keyword evidence="7" id="KW-1185">Reference proteome</keyword>
<dbReference type="PANTHER" id="PTHR43557">
    <property type="entry name" value="APOPTOSIS-INDUCING FACTOR 1"/>
    <property type="match status" value="1"/>
</dbReference>
<dbReference type="GO" id="GO:0005737">
    <property type="term" value="C:cytoplasm"/>
    <property type="evidence" value="ECO:0007669"/>
    <property type="project" value="TreeGrafter"/>
</dbReference>
<evidence type="ECO:0000256" key="4">
    <source>
        <dbReference type="ARBA" id="ARBA00023002"/>
    </source>
</evidence>
<dbReference type="SUPFAM" id="SSF51905">
    <property type="entry name" value="FAD/NAD(P)-binding domain"/>
    <property type="match status" value="1"/>
</dbReference>
<accession>A0A1A9WZJ7</accession>
<reference evidence="6" key="2">
    <citation type="submission" date="2020-05" db="UniProtKB">
        <authorList>
            <consortium name="EnsemblMetazoa"/>
        </authorList>
    </citation>
    <scope>IDENTIFICATION</scope>
    <source>
        <strain evidence="6">IAEA</strain>
    </source>
</reference>
<dbReference type="InterPro" id="IPR023753">
    <property type="entry name" value="FAD/NAD-binding_dom"/>
</dbReference>
<reference evidence="7" key="1">
    <citation type="submission" date="2014-03" db="EMBL/GenBank/DDBJ databases">
        <authorList>
            <person name="Aksoy S."/>
            <person name="Warren W."/>
            <person name="Wilson R.K."/>
        </authorList>
    </citation>
    <scope>NUCLEOTIDE SEQUENCE [LARGE SCALE GENOMIC DNA]</scope>
    <source>
        <strain evidence="7">IAEA</strain>
    </source>
</reference>
<feature type="domain" description="FAD/NAD(P)-binding" evidence="5">
    <location>
        <begin position="58"/>
        <end position="196"/>
    </location>
</feature>
<evidence type="ECO:0000313" key="6">
    <source>
        <dbReference type="EnsemblMetazoa" id="GBRI038562-PA"/>
    </source>
</evidence>
<evidence type="ECO:0000259" key="5">
    <source>
        <dbReference type="Pfam" id="PF07992"/>
    </source>
</evidence>
<sequence length="215" mass="24175">MKLVGFPSSMSLSSTFSLRTFMSRRFKNIYAFSGCLSLSSYIFGITRLKCIVSATISGGASAQMCAETLRKEVLTGRILMICKGPHFPYDRTALTRVIELSISQIEFCSKVFYAKYNIEVLLNTEVIKANMDEKSITTSYDFRLNYDKMFIATGGRARKLYIKGADLKNVFTMRGYDDLVRIREALKDKNVVCVGSLISSNCTSRLPGIFVFEIV</sequence>
<organism evidence="6 7">
    <name type="scientific">Glossina brevipalpis</name>
    <dbReference type="NCBI Taxonomy" id="37001"/>
    <lineage>
        <taxon>Eukaryota</taxon>
        <taxon>Metazoa</taxon>
        <taxon>Ecdysozoa</taxon>
        <taxon>Arthropoda</taxon>
        <taxon>Hexapoda</taxon>
        <taxon>Insecta</taxon>
        <taxon>Pterygota</taxon>
        <taxon>Neoptera</taxon>
        <taxon>Endopterygota</taxon>
        <taxon>Diptera</taxon>
        <taxon>Brachycera</taxon>
        <taxon>Muscomorpha</taxon>
        <taxon>Hippoboscoidea</taxon>
        <taxon>Glossinidae</taxon>
        <taxon>Glossina</taxon>
    </lineage>
</organism>
<keyword evidence="3" id="KW-0274">FAD</keyword>
<dbReference type="GO" id="GO:0016651">
    <property type="term" value="F:oxidoreductase activity, acting on NAD(P)H"/>
    <property type="evidence" value="ECO:0007669"/>
    <property type="project" value="TreeGrafter"/>
</dbReference>
<dbReference type="InterPro" id="IPR050446">
    <property type="entry name" value="FAD-oxidoreductase/Apoptosis"/>
</dbReference>
<dbReference type="VEuPathDB" id="VectorBase:GBRI038562"/>
<comment type="cofactor">
    <cofactor evidence="1">
        <name>FAD</name>
        <dbReference type="ChEBI" id="CHEBI:57692"/>
    </cofactor>
</comment>
<dbReference type="InterPro" id="IPR036188">
    <property type="entry name" value="FAD/NAD-bd_sf"/>
</dbReference>
<dbReference type="PANTHER" id="PTHR43557:SF2">
    <property type="entry name" value="RIESKE DOMAIN-CONTAINING PROTEIN-RELATED"/>
    <property type="match status" value="1"/>
</dbReference>
<dbReference type="Proteomes" id="UP000091820">
    <property type="component" value="Unassembled WGS sequence"/>
</dbReference>
<evidence type="ECO:0000256" key="1">
    <source>
        <dbReference type="ARBA" id="ARBA00001974"/>
    </source>
</evidence>
<proteinExistence type="predicted"/>
<protein>
    <recommendedName>
        <fullName evidence="5">FAD/NAD(P)-binding domain-containing protein</fullName>
    </recommendedName>
</protein>
<keyword evidence="4" id="KW-0560">Oxidoreductase</keyword>
<dbReference type="STRING" id="37001.A0A1A9WZJ7"/>